<feature type="compositionally biased region" description="Basic and acidic residues" evidence="1">
    <location>
        <begin position="106"/>
        <end position="117"/>
    </location>
</feature>
<protein>
    <submittedName>
        <fullName evidence="2">Uncharacterized protein</fullName>
    </submittedName>
</protein>
<proteinExistence type="predicted"/>
<gene>
    <name evidence="2" type="ORF">FA09DRAFT_2669</name>
</gene>
<dbReference type="EMBL" id="KZ819283">
    <property type="protein sequence ID" value="PWO01127.1"/>
    <property type="molecule type" value="Genomic_DNA"/>
</dbReference>
<sequence length="269" mass="29394">MLPRCVRLFCAASTCLSLSSPEPESFLSSARRICLSIKFARRELLAEKKSHTHSRRGCAWPLHGGPRPEESGASLPAAARCNASVARPAAAERRSARRTKLTARGPAREGVSRDQASRKAKSRQGCLPLRRLAPPLRSRERPPGCHVCSRVPAFGCPASDASVHHFMPCAQLQSDAGLGGWEARRTHTQRGRGFGGRQLGPCRLQLRSAVPLLLRSGGGARSDDDARQRARHRARGGAGAPACRRRRRRSAESERKKLQRRQSASRAIL</sequence>
<evidence type="ECO:0000313" key="3">
    <source>
        <dbReference type="Proteomes" id="UP000245946"/>
    </source>
</evidence>
<evidence type="ECO:0000313" key="2">
    <source>
        <dbReference type="EMBL" id="PWO01127.1"/>
    </source>
</evidence>
<dbReference type="GeneID" id="37267311"/>
<feature type="region of interest" description="Disordered" evidence="1">
    <location>
        <begin position="55"/>
        <end position="74"/>
    </location>
</feature>
<feature type="region of interest" description="Disordered" evidence="1">
    <location>
        <begin position="215"/>
        <end position="269"/>
    </location>
</feature>
<dbReference type="AlphaFoldDB" id="A0A316ZIK1"/>
<dbReference type="Proteomes" id="UP000245946">
    <property type="component" value="Unassembled WGS sequence"/>
</dbReference>
<organism evidence="2 3">
    <name type="scientific">Tilletiopsis washingtonensis</name>
    <dbReference type="NCBI Taxonomy" id="58919"/>
    <lineage>
        <taxon>Eukaryota</taxon>
        <taxon>Fungi</taxon>
        <taxon>Dikarya</taxon>
        <taxon>Basidiomycota</taxon>
        <taxon>Ustilaginomycotina</taxon>
        <taxon>Exobasidiomycetes</taxon>
        <taxon>Entylomatales</taxon>
        <taxon>Entylomatales incertae sedis</taxon>
        <taxon>Tilletiopsis</taxon>
    </lineage>
</organism>
<name>A0A316ZIK1_9BASI</name>
<evidence type="ECO:0000256" key="1">
    <source>
        <dbReference type="SAM" id="MobiDB-lite"/>
    </source>
</evidence>
<dbReference type="RefSeq" id="XP_025601405.1">
    <property type="nucleotide sequence ID" value="XM_025739765.1"/>
</dbReference>
<feature type="region of interest" description="Disordered" evidence="1">
    <location>
        <begin position="88"/>
        <end position="143"/>
    </location>
</feature>
<accession>A0A316ZIK1</accession>
<feature type="compositionally biased region" description="Low complexity" evidence="1">
    <location>
        <begin position="127"/>
        <end position="136"/>
    </location>
</feature>
<keyword evidence="3" id="KW-1185">Reference proteome</keyword>
<reference evidence="2 3" key="1">
    <citation type="journal article" date="2018" name="Mol. Biol. Evol.">
        <title>Broad Genomic Sampling Reveals a Smut Pathogenic Ancestry of the Fungal Clade Ustilaginomycotina.</title>
        <authorList>
            <person name="Kijpornyongpan T."/>
            <person name="Mondo S.J."/>
            <person name="Barry K."/>
            <person name="Sandor L."/>
            <person name="Lee J."/>
            <person name="Lipzen A."/>
            <person name="Pangilinan J."/>
            <person name="LaButti K."/>
            <person name="Hainaut M."/>
            <person name="Henrissat B."/>
            <person name="Grigoriev I.V."/>
            <person name="Spatafora J.W."/>
            <person name="Aime M.C."/>
        </authorList>
    </citation>
    <scope>NUCLEOTIDE SEQUENCE [LARGE SCALE GENOMIC DNA]</scope>
    <source>
        <strain evidence="2 3">MCA 4186</strain>
    </source>
</reference>